<dbReference type="HOGENOM" id="CLU_1019048_0_0_10"/>
<dbReference type="EMBL" id="ACHB01000048">
    <property type="protein sequence ID" value="EEI92425.1"/>
    <property type="molecule type" value="Genomic_DNA"/>
</dbReference>
<comment type="caution">
    <text evidence="1">The sequence shown here is derived from an EMBL/GenBank/DDBJ whole genome shotgun (WGS) entry which is preliminary data.</text>
</comment>
<evidence type="ECO:0000313" key="2">
    <source>
        <dbReference type="Proteomes" id="UP000006241"/>
    </source>
</evidence>
<name>C2FXI4_SPHSI</name>
<evidence type="ECO:0000313" key="1">
    <source>
        <dbReference type="EMBL" id="EEI92425.1"/>
    </source>
</evidence>
<dbReference type="AlphaFoldDB" id="C2FXI4"/>
<protein>
    <submittedName>
        <fullName evidence="1">Uncharacterized protein</fullName>
    </submittedName>
</protein>
<dbReference type="Proteomes" id="UP000006241">
    <property type="component" value="Unassembled WGS sequence"/>
</dbReference>
<proteinExistence type="predicted"/>
<sequence length="273" mass="31972">MDSKQLFRFFHSKFYLSNWLNEDGDLAQSEVEVKWHYCGVNEDFRTQFVSQTIDDTFTDDEIYLCISSGNSSLMHKSAVVDQIWKMLHKKEIGIMDQSFTKMIFFNSYSTFKIGIIRDFPESRPKPAGSLLKVAFHANSVDQSTYHVSEAVTKHFESFEKALHKDYGGNMEQLWIDLELVESHKSYPLRFQKRIGNPSSYTEFYSYNVGHYSVRPDFEKLRTLVSEEEICSYVFELLYQSTQILLDKQKKLDGFDASKFRLDFQNALKKTGYV</sequence>
<reference evidence="1 2" key="1">
    <citation type="submission" date="2009-01" db="EMBL/GenBank/DDBJ databases">
        <authorList>
            <person name="Qin X."/>
            <person name="Bachman B."/>
            <person name="Battles P."/>
            <person name="Bell A."/>
            <person name="Bess C."/>
            <person name="Bickham C."/>
            <person name="Chaboub L."/>
            <person name="Chen D."/>
            <person name="Coyle M."/>
            <person name="Deiros D.R."/>
            <person name="Dinh H."/>
            <person name="Forbes L."/>
            <person name="Fowler G."/>
            <person name="Francisco L."/>
            <person name="Fu Q."/>
            <person name="Gubbala S."/>
            <person name="Hale W."/>
            <person name="Han Y."/>
            <person name="Hemphill L."/>
            <person name="Highlander S.K."/>
            <person name="Hirani K."/>
            <person name="Hogues M."/>
            <person name="Jackson L."/>
            <person name="Jakkamsetti A."/>
            <person name="Javaid M."/>
            <person name="Jiang H."/>
            <person name="Korchina V."/>
            <person name="Kovar C."/>
            <person name="Lara F."/>
            <person name="Lee S."/>
            <person name="Mata R."/>
            <person name="Mathew T."/>
            <person name="Moen C."/>
            <person name="Morales K."/>
            <person name="Munidasa M."/>
            <person name="Nazareth L."/>
            <person name="Ngo R."/>
            <person name="Nguyen L."/>
            <person name="Okwuonu G."/>
            <person name="Ongeri F."/>
            <person name="Patil S."/>
            <person name="Petrosino J."/>
            <person name="Pham C."/>
            <person name="Pham P."/>
            <person name="Pu L.-L."/>
            <person name="Puazo M."/>
            <person name="Raj R."/>
            <person name="Reid J."/>
            <person name="Rouhana J."/>
            <person name="Saada N."/>
            <person name="Shang Y."/>
            <person name="Simmons D."/>
            <person name="Thornton R."/>
            <person name="Warren J."/>
            <person name="Weissenberger G."/>
            <person name="Zhang J."/>
            <person name="Zhang L."/>
            <person name="Zhou C."/>
            <person name="Zhu D."/>
            <person name="Muzny D."/>
            <person name="Worley K."/>
            <person name="Gibbs R."/>
        </authorList>
    </citation>
    <scope>NUCLEOTIDE SEQUENCE [LARGE SCALE GENOMIC DNA]</scope>
    <source>
        <strain evidence="1 2">ATCC 33300</strain>
    </source>
</reference>
<accession>C2FXI4</accession>
<gene>
    <name evidence="1" type="ORF">HMPREF0765_2040</name>
</gene>
<dbReference type="RefSeq" id="WP_003010154.1">
    <property type="nucleotide sequence ID" value="NZ_GG668633.1"/>
</dbReference>
<organism evidence="1 2">
    <name type="scientific">Sphingobacterium spiritivorum ATCC 33300</name>
    <dbReference type="NCBI Taxonomy" id="525372"/>
    <lineage>
        <taxon>Bacteria</taxon>
        <taxon>Pseudomonadati</taxon>
        <taxon>Bacteroidota</taxon>
        <taxon>Sphingobacteriia</taxon>
        <taxon>Sphingobacteriales</taxon>
        <taxon>Sphingobacteriaceae</taxon>
        <taxon>Sphingobacterium</taxon>
    </lineage>
</organism>